<proteinExistence type="predicted"/>
<dbReference type="EMBL" id="JAQSIP010000002">
    <property type="protein sequence ID" value="MDD0837898.1"/>
    <property type="molecule type" value="Genomic_DNA"/>
</dbReference>
<keyword evidence="2" id="KW-1185">Reference proteome</keyword>
<comment type="caution">
    <text evidence="1">The sequence shown here is derived from an EMBL/GenBank/DDBJ whole genome shotgun (WGS) entry which is preliminary data.</text>
</comment>
<evidence type="ECO:0000313" key="1">
    <source>
        <dbReference type="EMBL" id="MDD0837898.1"/>
    </source>
</evidence>
<dbReference type="RefSeq" id="WP_273949214.1">
    <property type="nucleotide sequence ID" value="NZ_JAQSIP010000002.1"/>
</dbReference>
<organism evidence="1 2">
    <name type="scientific">Curvibacter cyanobacteriorum</name>
    <dbReference type="NCBI Taxonomy" id="3026422"/>
    <lineage>
        <taxon>Bacteria</taxon>
        <taxon>Pseudomonadati</taxon>
        <taxon>Pseudomonadota</taxon>
        <taxon>Betaproteobacteria</taxon>
        <taxon>Burkholderiales</taxon>
        <taxon>Comamonadaceae</taxon>
        <taxon>Curvibacter</taxon>
    </lineage>
</organism>
<protein>
    <submittedName>
        <fullName evidence="1">Uncharacterized protein</fullName>
    </submittedName>
</protein>
<gene>
    <name evidence="1" type="ORF">PSQ40_04870</name>
</gene>
<reference evidence="1 2" key="1">
    <citation type="submission" date="2023-02" db="EMBL/GenBank/DDBJ databases">
        <title>Bacterial whole genomic sequence of Curvibacter sp. HBC61.</title>
        <authorList>
            <person name="Le V."/>
            <person name="Ko S.-R."/>
            <person name="Ahn C.-Y."/>
            <person name="Oh H.-M."/>
        </authorList>
    </citation>
    <scope>NUCLEOTIDE SEQUENCE [LARGE SCALE GENOMIC DNA]</scope>
    <source>
        <strain evidence="1 2">HBC61</strain>
    </source>
</reference>
<name>A0ABT5MVQ4_9BURK</name>
<dbReference type="Proteomes" id="UP001528673">
    <property type="component" value="Unassembled WGS sequence"/>
</dbReference>
<sequence length="123" mass="14079">MNHPHPDIFYNLQYADNFADDIAHRIGLAEEKLQDLAKLRPQSTPVYPAEATVEATEQCWTVLQAHKTLMMEILQAELAQHKEIKHLKLLQENPPPSIEDRYGFTVLEDNDGEFIIDIAQSPD</sequence>
<evidence type="ECO:0000313" key="2">
    <source>
        <dbReference type="Proteomes" id="UP001528673"/>
    </source>
</evidence>
<accession>A0ABT5MVQ4</accession>